<reference evidence="2" key="3">
    <citation type="submission" date="2023-05" db="EMBL/GenBank/DDBJ databases">
        <authorList>
            <person name="Smith C.H."/>
        </authorList>
    </citation>
    <scope>NUCLEOTIDE SEQUENCE</scope>
    <source>
        <strain evidence="2">CHS0354</strain>
        <tissue evidence="2">Mantle</tissue>
    </source>
</reference>
<sequence>MQVKMFWATDCNEGYHTQWITCLKNYTYSVGKIIENNSSIMYQPLKLFNEFCQRKDIKHYLICFANGIQVCAEKVKDLNIPLHTLEEMKQYSYTNMNYRCYQLEVLENEWPCLNSYSYKPYFVCMANTIVTSMQFCRYYLVQQECIRSTVGSACGQTAADAYEMWLFSDMDVQDCQINPINYVEILCCKFSNIVGISFLIFIILYD</sequence>
<dbReference type="EMBL" id="JAEAOA010000861">
    <property type="protein sequence ID" value="KAK3586231.1"/>
    <property type="molecule type" value="Genomic_DNA"/>
</dbReference>
<keyword evidence="1" id="KW-0812">Transmembrane</keyword>
<name>A0AAE0VQH1_9BIVA</name>
<gene>
    <name evidence="2" type="ORF">CHS0354_014052</name>
</gene>
<evidence type="ECO:0000313" key="2">
    <source>
        <dbReference type="EMBL" id="KAK3586231.1"/>
    </source>
</evidence>
<reference evidence="2" key="2">
    <citation type="journal article" date="2021" name="Genome Biol. Evol.">
        <title>Developing a high-quality reference genome for a parasitic bivalve with doubly uniparental inheritance (Bivalvia: Unionida).</title>
        <authorList>
            <person name="Smith C.H."/>
        </authorList>
    </citation>
    <scope>NUCLEOTIDE SEQUENCE</scope>
    <source>
        <strain evidence="2">CHS0354</strain>
        <tissue evidence="2">Mantle</tissue>
    </source>
</reference>
<evidence type="ECO:0000256" key="1">
    <source>
        <dbReference type="SAM" id="Phobius"/>
    </source>
</evidence>
<dbReference type="AlphaFoldDB" id="A0AAE0VQH1"/>
<protein>
    <recommendedName>
        <fullName evidence="4">DUF19 domain-containing protein</fullName>
    </recommendedName>
</protein>
<organism evidence="2 3">
    <name type="scientific">Potamilus streckersoni</name>
    <dbReference type="NCBI Taxonomy" id="2493646"/>
    <lineage>
        <taxon>Eukaryota</taxon>
        <taxon>Metazoa</taxon>
        <taxon>Spiralia</taxon>
        <taxon>Lophotrochozoa</taxon>
        <taxon>Mollusca</taxon>
        <taxon>Bivalvia</taxon>
        <taxon>Autobranchia</taxon>
        <taxon>Heteroconchia</taxon>
        <taxon>Palaeoheterodonta</taxon>
        <taxon>Unionida</taxon>
        <taxon>Unionoidea</taxon>
        <taxon>Unionidae</taxon>
        <taxon>Ambleminae</taxon>
        <taxon>Lampsilini</taxon>
        <taxon>Potamilus</taxon>
    </lineage>
</organism>
<reference evidence="2" key="1">
    <citation type="journal article" date="2021" name="Genome Biol. Evol.">
        <title>A High-Quality Reference Genome for a Parasitic Bivalve with Doubly Uniparental Inheritance (Bivalvia: Unionida).</title>
        <authorList>
            <person name="Smith C.H."/>
        </authorList>
    </citation>
    <scope>NUCLEOTIDE SEQUENCE</scope>
    <source>
        <strain evidence="2">CHS0354</strain>
    </source>
</reference>
<keyword evidence="1" id="KW-1133">Transmembrane helix</keyword>
<proteinExistence type="predicted"/>
<comment type="caution">
    <text evidence="2">The sequence shown here is derived from an EMBL/GenBank/DDBJ whole genome shotgun (WGS) entry which is preliminary data.</text>
</comment>
<feature type="transmembrane region" description="Helical" evidence="1">
    <location>
        <begin position="182"/>
        <end position="205"/>
    </location>
</feature>
<evidence type="ECO:0000313" key="3">
    <source>
        <dbReference type="Proteomes" id="UP001195483"/>
    </source>
</evidence>
<evidence type="ECO:0008006" key="4">
    <source>
        <dbReference type="Google" id="ProtNLM"/>
    </source>
</evidence>
<accession>A0AAE0VQH1</accession>
<dbReference type="Proteomes" id="UP001195483">
    <property type="component" value="Unassembled WGS sequence"/>
</dbReference>
<keyword evidence="3" id="KW-1185">Reference proteome</keyword>
<keyword evidence="1" id="KW-0472">Membrane</keyword>